<evidence type="ECO:0000256" key="5">
    <source>
        <dbReference type="ARBA" id="ARBA00022989"/>
    </source>
</evidence>
<evidence type="ECO:0000313" key="9">
    <source>
        <dbReference type="Proteomes" id="UP001221597"/>
    </source>
</evidence>
<dbReference type="Proteomes" id="UP001221597">
    <property type="component" value="Chromosome"/>
</dbReference>
<dbReference type="EMBL" id="CP121671">
    <property type="protein sequence ID" value="WFT73884.1"/>
    <property type="molecule type" value="Genomic_DNA"/>
</dbReference>
<dbReference type="PANTHER" id="PTHR33452:SF1">
    <property type="entry name" value="INNER MEMBRANE PROTEIN YPHA-RELATED"/>
    <property type="match status" value="1"/>
</dbReference>
<comment type="subcellular location">
    <subcellularLocation>
        <location evidence="1">Cell membrane</location>
        <topology evidence="1">Multi-pass membrane protein</topology>
    </subcellularLocation>
</comment>
<dbReference type="RefSeq" id="WP_283075891.1">
    <property type="nucleotide sequence ID" value="NZ_CP121671.1"/>
</dbReference>
<name>A0ABY8IXI4_9BACI</name>
<dbReference type="PANTHER" id="PTHR33452">
    <property type="entry name" value="OXIDOREDUCTASE CATD-RELATED"/>
    <property type="match status" value="1"/>
</dbReference>
<evidence type="ECO:0000256" key="3">
    <source>
        <dbReference type="ARBA" id="ARBA00022475"/>
    </source>
</evidence>
<evidence type="ECO:0000313" key="8">
    <source>
        <dbReference type="EMBL" id="WFT73884.1"/>
    </source>
</evidence>
<protein>
    <submittedName>
        <fullName evidence="8">DoxX family protein</fullName>
    </submittedName>
</protein>
<feature type="transmembrane region" description="Helical" evidence="7">
    <location>
        <begin position="45"/>
        <end position="63"/>
    </location>
</feature>
<evidence type="ECO:0000256" key="4">
    <source>
        <dbReference type="ARBA" id="ARBA00022692"/>
    </source>
</evidence>
<dbReference type="Pfam" id="PF07681">
    <property type="entry name" value="DoxX"/>
    <property type="match status" value="1"/>
</dbReference>
<keyword evidence="5 7" id="KW-1133">Transmembrane helix</keyword>
<dbReference type="InterPro" id="IPR051907">
    <property type="entry name" value="DoxX-like_oxidoreductase"/>
</dbReference>
<evidence type="ECO:0000256" key="7">
    <source>
        <dbReference type="SAM" id="Phobius"/>
    </source>
</evidence>
<evidence type="ECO:0000256" key="2">
    <source>
        <dbReference type="ARBA" id="ARBA00006679"/>
    </source>
</evidence>
<proteinExistence type="inferred from homology"/>
<evidence type="ECO:0000256" key="1">
    <source>
        <dbReference type="ARBA" id="ARBA00004651"/>
    </source>
</evidence>
<evidence type="ECO:0000256" key="6">
    <source>
        <dbReference type="ARBA" id="ARBA00023136"/>
    </source>
</evidence>
<keyword evidence="3" id="KW-1003">Cell membrane</keyword>
<accession>A0ABY8IXI4</accession>
<organism evidence="8 9">
    <name type="scientific">Halobacillus naozhouensis</name>
    <dbReference type="NCBI Taxonomy" id="554880"/>
    <lineage>
        <taxon>Bacteria</taxon>
        <taxon>Bacillati</taxon>
        <taxon>Bacillota</taxon>
        <taxon>Bacilli</taxon>
        <taxon>Bacillales</taxon>
        <taxon>Bacillaceae</taxon>
        <taxon>Halobacillus</taxon>
    </lineage>
</organism>
<keyword evidence="9" id="KW-1185">Reference proteome</keyword>
<sequence>MKQEVGGLVLRLTLGVIFFFHGFAKFQGGIENTVGMFADLGLPGFLAYVVAFTELIGGVALILGLGTRIVSALLAIIMVVAIIKVKLANGLLGGGQAAGFEFDLALFAMSIYLLLNGNKLWAVDQILSRESDVQKSAA</sequence>
<reference evidence="8 9" key="1">
    <citation type="submission" date="2023-04" db="EMBL/GenBank/DDBJ databases">
        <title>Genome sequence of Halobacillus naozhouensis KACC 21980.</title>
        <authorList>
            <person name="Kim S."/>
            <person name="Heo J."/>
            <person name="Kwon S.-W."/>
        </authorList>
    </citation>
    <scope>NUCLEOTIDE SEQUENCE [LARGE SCALE GENOMIC DNA]</scope>
    <source>
        <strain evidence="8 9">KCTC 13234</strain>
    </source>
</reference>
<keyword evidence="4 7" id="KW-0812">Transmembrane</keyword>
<keyword evidence="6 7" id="KW-0472">Membrane</keyword>
<dbReference type="InterPro" id="IPR032808">
    <property type="entry name" value="DoxX"/>
</dbReference>
<gene>
    <name evidence="8" type="ORF">P9989_16130</name>
</gene>
<feature type="transmembrane region" description="Helical" evidence="7">
    <location>
        <begin position="69"/>
        <end position="85"/>
    </location>
</feature>
<feature type="transmembrane region" description="Helical" evidence="7">
    <location>
        <begin position="6"/>
        <end position="24"/>
    </location>
</feature>
<comment type="similarity">
    <text evidence="2">Belongs to the DoxX family.</text>
</comment>